<reference evidence="2" key="2">
    <citation type="journal article" date="2007" name="Science">
        <title>Draft genome sequence of the sexually transmitted pathogen Trichomonas vaginalis.</title>
        <authorList>
            <person name="Carlton J.M."/>
            <person name="Hirt R.P."/>
            <person name="Silva J.C."/>
            <person name="Delcher A.L."/>
            <person name="Schatz M."/>
            <person name="Zhao Q."/>
            <person name="Wortman J.R."/>
            <person name="Bidwell S.L."/>
            <person name="Alsmark U.C.M."/>
            <person name="Besteiro S."/>
            <person name="Sicheritz-Ponten T."/>
            <person name="Noel C.J."/>
            <person name="Dacks J.B."/>
            <person name="Foster P.G."/>
            <person name="Simillion C."/>
            <person name="Van de Peer Y."/>
            <person name="Miranda-Saavedra D."/>
            <person name="Barton G.J."/>
            <person name="Westrop G.D."/>
            <person name="Mueller S."/>
            <person name="Dessi D."/>
            <person name="Fiori P.L."/>
            <person name="Ren Q."/>
            <person name="Paulsen I."/>
            <person name="Zhang H."/>
            <person name="Bastida-Corcuera F.D."/>
            <person name="Simoes-Barbosa A."/>
            <person name="Brown M.T."/>
            <person name="Hayes R.D."/>
            <person name="Mukherjee M."/>
            <person name="Okumura C.Y."/>
            <person name="Schneider R."/>
            <person name="Smith A.J."/>
            <person name="Vanacova S."/>
            <person name="Villalvazo M."/>
            <person name="Haas B.J."/>
            <person name="Pertea M."/>
            <person name="Feldblyum T.V."/>
            <person name="Utterback T.R."/>
            <person name="Shu C.L."/>
            <person name="Osoegawa K."/>
            <person name="de Jong P.J."/>
            <person name="Hrdy I."/>
            <person name="Horvathova L."/>
            <person name="Zubacova Z."/>
            <person name="Dolezal P."/>
            <person name="Malik S.B."/>
            <person name="Logsdon J.M. Jr."/>
            <person name="Henze K."/>
            <person name="Gupta A."/>
            <person name="Wang C.C."/>
            <person name="Dunne R.L."/>
            <person name="Upcroft J.A."/>
            <person name="Upcroft P."/>
            <person name="White O."/>
            <person name="Salzberg S.L."/>
            <person name="Tang P."/>
            <person name="Chiu C.-H."/>
            <person name="Lee Y.-S."/>
            <person name="Embley T.M."/>
            <person name="Coombs G.H."/>
            <person name="Mottram J.C."/>
            <person name="Tachezy J."/>
            <person name="Fraser-Liggett C.M."/>
            <person name="Johnson P.J."/>
        </authorList>
    </citation>
    <scope>NUCLEOTIDE SEQUENCE [LARGE SCALE GENOMIC DNA]</scope>
    <source>
        <strain evidence="2">G3</strain>
    </source>
</reference>
<feature type="region of interest" description="Disordered" evidence="1">
    <location>
        <begin position="1"/>
        <end position="139"/>
    </location>
</feature>
<dbReference type="Proteomes" id="UP000001542">
    <property type="component" value="Unassembled WGS sequence"/>
</dbReference>
<feature type="region of interest" description="Disordered" evidence="1">
    <location>
        <begin position="441"/>
        <end position="472"/>
    </location>
</feature>
<organism evidence="2 3">
    <name type="scientific">Trichomonas vaginalis (strain ATCC PRA-98 / G3)</name>
    <dbReference type="NCBI Taxonomy" id="412133"/>
    <lineage>
        <taxon>Eukaryota</taxon>
        <taxon>Metamonada</taxon>
        <taxon>Parabasalia</taxon>
        <taxon>Trichomonadida</taxon>
        <taxon>Trichomonadidae</taxon>
        <taxon>Trichomonas</taxon>
    </lineage>
</organism>
<accession>A2GCQ9</accession>
<feature type="compositionally biased region" description="Basic and acidic residues" evidence="1">
    <location>
        <begin position="69"/>
        <end position="81"/>
    </location>
</feature>
<dbReference type="SMR" id="A2GCQ9"/>
<dbReference type="AlphaFoldDB" id="A2GCQ9"/>
<dbReference type="OrthoDB" id="10533069at2759"/>
<evidence type="ECO:0000313" key="2">
    <source>
        <dbReference type="EMBL" id="EAX85058.1"/>
    </source>
</evidence>
<dbReference type="InParanoid" id="A2GCQ9"/>
<evidence type="ECO:0000313" key="3">
    <source>
        <dbReference type="Proteomes" id="UP000001542"/>
    </source>
</evidence>
<sequence>MAEYDFDDDFIDDEDEGNPFVLGDEDEQPHQANFEDENEDDFGTETPEPTKTPANDEHDFSSDGDEQKEDEKAEESQKAVDETPLPEEKVEEEEAVPESPHKEEPELESQPENQEIQENNEDSSKLSSSLSSKKDLSDDDVVKEVMETEEIFNRSQKISTLNQSLSLRLTETNQLFSLLMCVLTDTQLLMHRNRTSMDFSIYDEVELSGKPYKYDGGLIKHPKYVDGYNLSGCSDVDKTGVLEYLDYVKGMIDRGLPQVVEASVNIMQDPLVKAHRKLASMEQRINDLKRSNAELQLQTRHTANQLVKLEKQGESEFKATTGKSDVIIQQQRLQKALLRVSMLKDDNEKAQSENSKLLSELNSLTSRSSSRSETNTNSQLVKDFEAINASIEQSEEERETAMAQRRVSITRMNKTIEKLEGEISVLQQRLSSVDNKIRIMTQGKASRNSAAGSKLQKAAGSKIPVPSKKPKQ</sequence>
<reference evidence="2" key="1">
    <citation type="submission" date="2006-10" db="EMBL/GenBank/DDBJ databases">
        <authorList>
            <person name="Amadeo P."/>
            <person name="Zhao Q."/>
            <person name="Wortman J."/>
            <person name="Fraser-Liggett C."/>
            <person name="Carlton J."/>
        </authorList>
    </citation>
    <scope>NUCLEOTIDE SEQUENCE</scope>
    <source>
        <strain evidence="2">G3</strain>
    </source>
</reference>
<protein>
    <submittedName>
        <fullName evidence="2">Uncharacterized protein</fullName>
    </submittedName>
</protein>
<dbReference type="VEuPathDB" id="TrichDB:TVAGG3_0057540"/>
<feature type="compositionally biased region" description="Low complexity" evidence="1">
    <location>
        <begin position="352"/>
        <end position="378"/>
    </location>
</feature>
<dbReference type="EMBL" id="DS115084">
    <property type="protein sequence ID" value="EAX85058.1"/>
    <property type="molecule type" value="Genomic_DNA"/>
</dbReference>
<feature type="compositionally biased region" description="Acidic residues" evidence="1">
    <location>
        <begin position="1"/>
        <end position="27"/>
    </location>
</feature>
<dbReference type="VEuPathDB" id="TrichDB:TVAG_551770"/>
<feature type="region of interest" description="Disordered" evidence="1">
    <location>
        <begin position="348"/>
        <end position="381"/>
    </location>
</feature>
<evidence type="ECO:0000256" key="1">
    <source>
        <dbReference type="SAM" id="MobiDB-lite"/>
    </source>
</evidence>
<dbReference type="RefSeq" id="XP_001297988.1">
    <property type="nucleotide sequence ID" value="XM_001297987.1"/>
</dbReference>
<dbReference type="PROSITE" id="PS00018">
    <property type="entry name" value="EF_HAND_1"/>
    <property type="match status" value="1"/>
</dbReference>
<proteinExistence type="predicted"/>
<gene>
    <name evidence="2" type="ORF">TVAG_551770</name>
</gene>
<feature type="compositionally biased region" description="Low complexity" evidence="1">
    <location>
        <begin position="108"/>
        <end position="117"/>
    </location>
</feature>
<feature type="compositionally biased region" description="Acidic residues" evidence="1">
    <location>
        <begin position="34"/>
        <end position="43"/>
    </location>
</feature>
<name>A2GCQ9_TRIV3</name>
<dbReference type="KEGG" id="tva:4742695"/>
<dbReference type="InterPro" id="IPR018247">
    <property type="entry name" value="EF_Hand_1_Ca_BS"/>
</dbReference>
<keyword evidence="3" id="KW-1185">Reference proteome</keyword>